<name>W3VII9_MOEAP</name>
<dbReference type="AlphaFoldDB" id="W3VII9"/>
<evidence type="ECO:0000313" key="4">
    <source>
        <dbReference type="Proteomes" id="UP000019462"/>
    </source>
</evidence>
<dbReference type="Proteomes" id="UP000019462">
    <property type="component" value="Unassembled WGS sequence"/>
</dbReference>
<feature type="chain" id="PRO_5004833007" evidence="2">
    <location>
        <begin position="26"/>
        <end position="116"/>
    </location>
</feature>
<reference evidence="3 4" key="1">
    <citation type="journal article" date="2014" name="Genome Announc.">
        <title>Genome sequence of the basidiomycetous fungus Pseudozyma aphidis DSM70725, an efficient producer of biosurfactant mannosylerythritol lipids.</title>
        <authorList>
            <person name="Lorenz S."/>
            <person name="Guenther M."/>
            <person name="Grumaz C."/>
            <person name="Rupp S."/>
            <person name="Zibek S."/>
            <person name="Sohn K."/>
        </authorList>
    </citation>
    <scope>NUCLEOTIDE SEQUENCE [LARGE SCALE GENOMIC DNA]</scope>
    <source>
        <strain evidence="4">ATCC 32657 / CBS 517.83 / DSM 70725 / JCM 10318 / NBRC 10182 / NRRL Y-7954 / St-0401</strain>
    </source>
</reference>
<keyword evidence="4" id="KW-1185">Reference proteome</keyword>
<feature type="transmembrane region" description="Helical" evidence="1">
    <location>
        <begin position="60"/>
        <end position="78"/>
    </location>
</feature>
<keyword evidence="1" id="KW-0812">Transmembrane</keyword>
<dbReference type="HOGENOM" id="CLU_2097860_0_0_1"/>
<feature type="transmembrane region" description="Helical" evidence="1">
    <location>
        <begin position="90"/>
        <end position="113"/>
    </location>
</feature>
<protein>
    <submittedName>
        <fullName evidence="3">Uncharacterized protein</fullName>
    </submittedName>
</protein>
<evidence type="ECO:0000256" key="2">
    <source>
        <dbReference type="SAM" id="SignalP"/>
    </source>
</evidence>
<sequence>MGRFNSAVGLFGLAALYVYLGGVSGTPARPFVEGTAATTATTALDSPIAMSMAPYVPDGAALFFGGAAAIVIVVNLTCREPTFVAIPYQRAICSASAATLLLAGTAAIVVGLAKDG</sequence>
<keyword evidence="1" id="KW-1133">Transmembrane helix</keyword>
<evidence type="ECO:0000256" key="1">
    <source>
        <dbReference type="SAM" id="Phobius"/>
    </source>
</evidence>
<organism evidence="3 4">
    <name type="scientific">Moesziomyces aphidis</name>
    <name type="common">Pseudozyma aphidis</name>
    <dbReference type="NCBI Taxonomy" id="84754"/>
    <lineage>
        <taxon>Eukaryota</taxon>
        <taxon>Fungi</taxon>
        <taxon>Dikarya</taxon>
        <taxon>Basidiomycota</taxon>
        <taxon>Ustilaginomycotina</taxon>
        <taxon>Ustilaginomycetes</taxon>
        <taxon>Ustilaginales</taxon>
        <taxon>Ustilaginaceae</taxon>
        <taxon>Moesziomyces</taxon>
    </lineage>
</organism>
<comment type="caution">
    <text evidence="3">The sequence shown here is derived from an EMBL/GenBank/DDBJ whole genome shotgun (WGS) entry which is preliminary data.</text>
</comment>
<keyword evidence="2" id="KW-0732">Signal</keyword>
<accession>W3VII9</accession>
<keyword evidence="1" id="KW-0472">Membrane</keyword>
<dbReference type="OrthoDB" id="10446610at2759"/>
<evidence type="ECO:0000313" key="3">
    <source>
        <dbReference type="EMBL" id="ETS60627.1"/>
    </source>
</evidence>
<proteinExistence type="predicted"/>
<dbReference type="EMBL" id="AWNI01000033">
    <property type="protein sequence ID" value="ETS60627.1"/>
    <property type="molecule type" value="Genomic_DNA"/>
</dbReference>
<feature type="signal peptide" evidence="2">
    <location>
        <begin position="1"/>
        <end position="25"/>
    </location>
</feature>
<gene>
    <name evidence="3" type="ORF">PaG_05488</name>
</gene>